<dbReference type="PROSITE" id="PS51585">
    <property type="entry name" value="SAM_MT_TPMT"/>
    <property type="match status" value="1"/>
</dbReference>
<dbReference type="GO" id="GO:0010038">
    <property type="term" value="P:response to metal ion"/>
    <property type="evidence" value="ECO:0007669"/>
    <property type="project" value="InterPro"/>
</dbReference>
<dbReference type="Pfam" id="PF05724">
    <property type="entry name" value="TPMT"/>
    <property type="match status" value="1"/>
</dbReference>
<dbReference type="InterPro" id="IPR025835">
    <property type="entry name" value="Thiopurine_S-MeTrfase"/>
</dbReference>
<feature type="binding site" evidence="9">
    <location>
        <position position="123"/>
    </location>
    <ligand>
        <name>S-adenosyl-L-methionine</name>
        <dbReference type="ChEBI" id="CHEBI:59789"/>
    </ligand>
</feature>
<gene>
    <name evidence="9" type="primary">tpm</name>
    <name evidence="10" type="ORF">SAMN04487997_0034</name>
</gene>
<feature type="binding site" evidence="9">
    <location>
        <position position="10"/>
    </location>
    <ligand>
        <name>S-adenosyl-L-methionine</name>
        <dbReference type="ChEBI" id="CHEBI:59789"/>
    </ligand>
</feature>
<keyword evidence="11" id="KW-1185">Reference proteome</keyword>
<evidence type="ECO:0000256" key="4">
    <source>
        <dbReference type="ARBA" id="ARBA00011905"/>
    </source>
</evidence>
<dbReference type="OrthoDB" id="9778208at2"/>
<dbReference type="EC" id="2.1.1.67" evidence="4 9"/>
<dbReference type="InterPro" id="IPR022474">
    <property type="entry name" value="Thiopur_S-MeTfrase_Se/Te_detox"/>
</dbReference>
<proteinExistence type="inferred from homology"/>
<dbReference type="Gene3D" id="3.40.50.150">
    <property type="entry name" value="Vaccinia Virus protein VP39"/>
    <property type="match status" value="1"/>
</dbReference>
<accession>A0A1H6ZLZ8</accession>
<comment type="subcellular location">
    <subcellularLocation>
        <location evidence="2 9">Cytoplasm</location>
    </subcellularLocation>
</comment>
<reference evidence="10 11" key="1">
    <citation type="submission" date="2016-10" db="EMBL/GenBank/DDBJ databases">
        <authorList>
            <person name="de Groot N.N."/>
        </authorList>
    </citation>
    <scope>NUCLEOTIDE SEQUENCE [LARGE SCALE GENOMIC DNA]</scope>
    <source>
        <strain evidence="10 11">DSM 26515</strain>
    </source>
</reference>
<comment type="catalytic activity">
    <reaction evidence="1 9">
        <text>S-adenosyl-L-methionine + a thiopurine = S-adenosyl-L-homocysteine + a thiopurine S-methylether.</text>
        <dbReference type="EC" id="2.1.1.67"/>
    </reaction>
</comment>
<dbReference type="RefSeq" id="WP_091340472.1">
    <property type="nucleotide sequence ID" value="NZ_FNYC01000010.1"/>
</dbReference>
<evidence type="ECO:0000313" key="11">
    <source>
        <dbReference type="Proteomes" id="UP000199420"/>
    </source>
</evidence>
<protein>
    <recommendedName>
        <fullName evidence="4 9">Thiopurine S-methyltransferase</fullName>
        <ecNumber evidence="4 9">2.1.1.67</ecNumber>
    </recommendedName>
    <alternativeName>
        <fullName evidence="9">Thiopurine methyltransferase</fullName>
    </alternativeName>
</protein>
<evidence type="ECO:0000313" key="10">
    <source>
        <dbReference type="EMBL" id="SEJ50712.1"/>
    </source>
</evidence>
<keyword evidence="6 9" id="KW-0489">Methyltransferase</keyword>
<dbReference type="PIRSF" id="PIRSF023956">
    <property type="entry name" value="Thiopurine_S-methyltransferase"/>
    <property type="match status" value="1"/>
</dbReference>
<dbReference type="EMBL" id="FNYC01000010">
    <property type="protein sequence ID" value="SEJ50712.1"/>
    <property type="molecule type" value="Genomic_DNA"/>
</dbReference>
<evidence type="ECO:0000256" key="6">
    <source>
        <dbReference type="ARBA" id="ARBA00022603"/>
    </source>
</evidence>
<dbReference type="GO" id="GO:0005737">
    <property type="term" value="C:cytoplasm"/>
    <property type="evidence" value="ECO:0007669"/>
    <property type="project" value="UniProtKB-SubCell"/>
</dbReference>
<dbReference type="NCBIfam" id="TIGR03840">
    <property type="entry name" value="TMPT_Se_Te"/>
    <property type="match status" value="1"/>
</dbReference>
<evidence type="ECO:0000256" key="3">
    <source>
        <dbReference type="ARBA" id="ARBA00008145"/>
    </source>
</evidence>
<dbReference type="STRING" id="529704.SAMN02927913_0034"/>
<dbReference type="AlphaFoldDB" id="A0A1H6ZLZ8"/>
<feature type="binding site" evidence="9">
    <location>
        <position position="45"/>
    </location>
    <ligand>
        <name>S-adenosyl-L-methionine</name>
        <dbReference type="ChEBI" id="CHEBI:59789"/>
    </ligand>
</feature>
<dbReference type="GO" id="GO:0032259">
    <property type="term" value="P:methylation"/>
    <property type="evidence" value="ECO:0007669"/>
    <property type="project" value="UniProtKB-KW"/>
</dbReference>
<keyword evidence="5 9" id="KW-0963">Cytoplasm</keyword>
<sequence>MDASYWLECWREGRTGFHRAEVMPLLEKHWPALRLPRGTRVLVPLAGKTLDMAWLAAQGLRVLGVELSPLAVQAFFDEHGLEPRRHVSACGEHYVAGDIEMIQGNVFDLDDATLAGCMGIYDRAALIALPPAMRRQYVRSVYARLPAACRGLLITLDYPAGDMEGPPFTVPRAEVERLFASGWRIATLEHRDILAEQPGLAARGLSALATDVYRLDRRA</sequence>
<evidence type="ECO:0000256" key="8">
    <source>
        <dbReference type="ARBA" id="ARBA00022691"/>
    </source>
</evidence>
<dbReference type="InterPro" id="IPR008854">
    <property type="entry name" value="TPMT"/>
</dbReference>
<organism evidence="10 11">
    <name type="scientific">Frateuria terrea</name>
    <dbReference type="NCBI Taxonomy" id="529704"/>
    <lineage>
        <taxon>Bacteria</taxon>
        <taxon>Pseudomonadati</taxon>
        <taxon>Pseudomonadota</taxon>
        <taxon>Gammaproteobacteria</taxon>
        <taxon>Lysobacterales</taxon>
        <taxon>Rhodanobacteraceae</taxon>
        <taxon>Frateuria</taxon>
    </lineage>
</organism>
<name>A0A1H6ZLZ8_9GAMM</name>
<dbReference type="PANTHER" id="PTHR10259">
    <property type="entry name" value="THIOPURINE S-METHYLTRANSFERASE"/>
    <property type="match status" value="1"/>
</dbReference>
<dbReference type="HAMAP" id="MF_00812">
    <property type="entry name" value="Thiopur_methtran"/>
    <property type="match status" value="1"/>
</dbReference>
<keyword evidence="8 9" id="KW-0949">S-adenosyl-L-methionine</keyword>
<evidence type="ECO:0000256" key="7">
    <source>
        <dbReference type="ARBA" id="ARBA00022679"/>
    </source>
</evidence>
<dbReference type="FunFam" id="3.40.50.150:FF:000101">
    <property type="entry name" value="Thiopurine S-methyltransferase"/>
    <property type="match status" value="1"/>
</dbReference>
<dbReference type="GO" id="GO:0008119">
    <property type="term" value="F:thiopurine S-methyltransferase activity"/>
    <property type="evidence" value="ECO:0007669"/>
    <property type="project" value="UniProtKB-UniRule"/>
</dbReference>
<dbReference type="SUPFAM" id="SSF53335">
    <property type="entry name" value="S-adenosyl-L-methionine-dependent methyltransferases"/>
    <property type="match status" value="1"/>
</dbReference>
<dbReference type="PANTHER" id="PTHR10259:SF11">
    <property type="entry name" value="THIOPURINE S-METHYLTRANSFERASE"/>
    <property type="match status" value="1"/>
</dbReference>
<keyword evidence="7 9" id="KW-0808">Transferase</keyword>
<evidence type="ECO:0000256" key="1">
    <source>
        <dbReference type="ARBA" id="ARBA00000903"/>
    </source>
</evidence>
<evidence type="ECO:0000256" key="5">
    <source>
        <dbReference type="ARBA" id="ARBA00022490"/>
    </source>
</evidence>
<evidence type="ECO:0000256" key="9">
    <source>
        <dbReference type="HAMAP-Rule" id="MF_00812"/>
    </source>
</evidence>
<evidence type="ECO:0000256" key="2">
    <source>
        <dbReference type="ARBA" id="ARBA00004496"/>
    </source>
</evidence>
<dbReference type="InterPro" id="IPR029063">
    <property type="entry name" value="SAM-dependent_MTases_sf"/>
</dbReference>
<dbReference type="NCBIfam" id="NF009732">
    <property type="entry name" value="PRK13255.1"/>
    <property type="match status" value="1"/>
</dbReference>
<feature type="binding site" evidence="9">
    <location>
        <position position="66"/>
    </location>
    <ligand>
        <name>S-adenosyl-L-methionine</name>
        <dbReference type="ChEBI" id="CHEBI:59789"/>
    </ligand>
</feature>
<comment type="similarity">
    <text evidence="3 9">Belongs to the class I-like SAM-binding methyltransferase superfamily. TPMT family.</text>
</comment>
<dbReference type="Proteomes" id="UP000199420">
    <property type="component" value="Unassembled WGS sequence"/>
</dbReference>